<gene>
    <name evidence="2" type="ORF">UHOR_14451</name>
</gene>
<name>I2FU77_USTHO</name>
<keyword evidence="3" id="KW-1185">Reference proteome</keyword>
<evidence type="ECO:0000313" key="3">
    <source>
        <dbReference type="Proteomes" id="UP000006174"/>
    </source>
</evidence>
<evidence type="ECO:0000256" key="1">
    <source>
        <dbReference type="SAM" id="MobiDB-lite"/>
    </source>
</evidence>
<feature type="compositionally biased region" description="Polar residues" evidence="1">
    <location>
        <begin position="1"/>
        <end position="11"/>
    </location>
</feature>
<sequence length="189" mass="20462">MVSSPYQTWSRTAAAASPPEMVATSSQHRQIVLQVRPRGNPAARANSPTSPILACVANPLASPVASKPLEPLFLGMDDDANIPTPLPSPFLAPIPNPMGSDYSPASLEINMYEVDARHPMMELMTPEHQAAWEAELARSPTPPPTANEVIDMVLDTHQLGIPVYRLEVHPLTPPPCWVEHQTPPPPPPD</sequence>
<dbReference type="EMBL" id="CAGI01000155">
    <property type="protein sequence ID" value="CCF50470.1"/>
    <property type="molecule type" value="Genomic_DNA"/>
</dbReference>
<organism evidence="2 3">
    <name type="scientific">Ustilago hordei</name>
    <name type="common">Barley covered smut fungus</name>
    <dbReference type="NCBI Taxonomy" id="120017"/>
    <lineage>
        <taxon>Eukaryota</taxon>
        <taxon>Fungi</taxon>
        <taxon>Dikarya</taxon>
        <taxon>Basidiomycota</taxon>
        <taxon>Ustilaginomycotina</taxon>
        <taxon>Ustilaginomycetes</taxon>
        <taxon>Ustilaginales</taxon>
        <taxon>Ustilaginaceae</taxon>
        <taxon>Ustilago</taxon>
    </lineage>
</organism>
<evidence type="ECO:0000313" key="2">
    <source>
        <dbReference type="EMBL" id="CCF50470.1"/>
    </source>
</evidence>
<protein>
    <submittedName>
        <fullName evidence="2">Uncharacterized protein</fullName>
    </submittedName>
</protein>
<dbReference type="Proteomes" id="UP000006174">
    <property type="component" value="Unassembled WGS sequence"/>
</dbReference>
<proteinExistence type="predicted"/>
<dbReference type="AlphaFoldDB" id="I2FU77"/>
<dbReference type="HOGENOM" id="CLU_089423_0_0_1"/>
<feature type="region of interest" description="Disordered" evidence="1">
    <location>
        <begin position="1"/>
        <end position="27"/>
    </location>
</feature>
<reference evidence="2 3" key="1">
    <citation type="journal article" date="2012" name="Plant Cell">
        <title>Genome comparison of barley and maize smut fungi reveals targeted loss of RNA silencing components and species-specific presence of transposable elements.</title>
        <authorList>
            <person name="Laurie J.D."/>
            <person name="Ali S."/>
            <person name="Linning R."/>
            <person name="Mannhaupt G."/>
            <person name="Wong P."/>
            <person name="Gueldener U."/>
            <person name="Muensterkoetter M."/>
            <person name="Moore R."/>
            <person name="Kahmann R."/>
            <person name="Bakkeren G."/>
            <person name="Schirawski J."/>
        </authorList>
    </citation>
    <scope>NUCLEOTIDE SEQUENCE [LARGE SCALE GENOMIC DNA]</scope>
    <source>
        <strain evidence="3">Uh4875-4</strain>
    </source>
</reference>
<accession>I2FU77</accession>
<comment type="caution">
    <text evidence="2">The sequence shown here is derived from an EMBL/GenBank/DDBJ whole genome shotgun (WGS) entry which is preliminary data.</text>
</comment>